<name>A0ABY5GDN4_9GAMM</name>
<sequence>MKYNLAIYAMVPALLSTGIYAQESTQPSPPGKKWGASIGIDYSRNAYDSNSYLAERNLAASATITYNLNDNTQFSALISGRHSFDGERGDYWDDFWLTATRRNLWTPTDNLSMSVGGRVLIPISDTSVKNDLQTAIRGDVKFTLVLDHWLSGLTVSDAIRLRKNFHQYTTAGGHPLEEYRFSNLLTVDYTKAKWFFSTNFVSAESWSYRGTRYSPKLTYAAEIGYQITTPFSAALGMTNSATYYDPDRGPSPLNDLFDLEKPTYYITLNYTL</sequence>
<evidence type="ECO:0008006" key="4">
    <source>
        <dbReference type="Google" id="ProtNLM"/>
    </source>
</evidence>
<reference evidence="2" key="1">
    <citation type="submission" date="2022-07" db="EMBL/GenBank/DDBJ databases">
        <title>Genome sequencing of Photobacterium atrarenae GJH2-4.</title>
        <authorList>
            <person name="Park S.-J."/>
        </authorList>
    </citation>
    <scope>NUCLEOTIDE SEQUENCE</scope>
    <source>
        <strain evidence="2">GJH2-4</strain>
    </source>
</reference>
<accession>A0ABY5GDN4</accession>
<keyword evidence="3" id="KW-1185">Reference proteome</keyword>
<feature type="chain" id="PRO_5045661337" description="Outer membrane receptor protein" evidence="1">
    <location>
        <begin position="22"/>
        <end position="272"/>
    </location>
</feature>
<evidence type="ECO:0000313" key="2">
    <source>
        <dbReference type="EMBL" id="UTV27350.1"/>
    </source>
</evidence>
<evidence type="ECO:0000313" key="3">
    <source>
        <dbReference type="Proteomes" id="UP001057998"/>
    </source>
</evidence>
<keyword evidence="1" id="KW-0732">Signal</keyword>
<dbReference type="EMBL" id="CP101508">
    <property type="protein sequence ID" value="UTV27350.1"/>
    <property type="molecule type" value="Genomic_DNA"/>
</dbReference>
<protein>
    <recommendedName>
        <fullName evidence="4">Outer membrane receptor protein</fullName>
    </recommendedName>
</protein>
<evidence type="ECO:0000256" key="1">
    <source>
        <dbReference type="SAM" id="SignalP"/>
    </source>
</evidence>
<organism evidence="2 3">
    <name type="scientific">Photobacterium atrarenae</name>
    <dbReference type="NCBI Taxonomy" id="865757"/>
    <lineage>
        <taxon>Bacteria</taxon>
        <taxon>Pseudomonadati</taxon>
        <taxon>Pseudomonadota</taxon>
        <taxon>Gammaproteobacteria</taxon>
        <taxon>Vibrionales</taxon>
        <taxon>Vibrionaceae</taxon>
        <taxon>Photobacterium</taxon>
    </lineage>
</organism>
<feature type="signal peptide" evidence="1">
    <location>
        <begin position="1"/>
        <end position="21"/>
    </location>
</feature>
<dbReference type="RefSeq" id="WP_255388565.1">
    <property type="nucleotide sequence ID" value="NZ_CP101508.1"/>
</dbReference>
<proteinExistence type="predicted"/>
<gene>
    <name evidence="2" type="ORF">NNL38_13620</name>
</gene>
<dbReference type="Proteomes" id="UP001057998">
    <property type="component" value="Chromosome 1"/>
</dbReference>